<sequence>MNLDTLNPSELKVVEDLFLQGITGKPVQVPRRLAESLLHKGIIEEAVFVTGYTASGAVTKTAFRLSAMGQFRYCMWFEHKTQTA</sequence>
<evidence type="ECO:0000313" key="1">
    <source>
        <dbReference type="EMBL" id="MBE1237979.1"/>
    </source>
</evidence>
<gene>
    <name evidence="1" type="ORF">IHV25_10035</name>
</gene>
<evidence type="ECO:0000313" key="2">
    <source>
        <dbReference type="Proteomes" id="UP000631034"/>
    </source>
</evidence>
<organism evidence="1 2">
    <name type="scientific">Phaeovibrio sulfidiphilus</name>
    <dbReference type="NCBI Taxonomy" id="1220600"/>
    <lineage>
        <taxon>Bacteria</taxon>
        <taxon>Pseudomonadati</taxon>
        <taxon>Pseudomonadota</taxon>
        <taxon>Alphaproteobacteria</taxon>
        <taxon>Rhodospirillales</taxon>
        <taxon>Rhodospirillaceae</taxon>
        <taxon>Phaeovibrio</taxon>
    </lineage>
</organism>
<dbReference type="Proteomes" id="UP000631034">
    <property type="component" value="Unassembled WGS sequence"/>
</dbReference>
<dbReference type="AlphaFoldDB" id="A0A8J6YWY4"/>
<comment type="caution">
    <text evidence="1">The sequence shown here is derived from an EMBL/GenBank/DDBJ whole genome shotgun (WGS) entry which is preliminary data.</text>
</comment>
<accession>A0A8J6YWY4</accession>
<name>A0A8J6YWY4_9PROT</name>
<protein>
    <submittedName>
        <fullName evidence="1">Uncharacterized protein</fullName>
    </submittedName>
</protein>
<proteinExistence type="predicted"/>
<reference evidence="1" key="1">
    <citation type="submission" date="2020-10" db="EMBL/GenBank/DDBJ databases">
        <title>Genome sequence of the unusual species of purple photosynthetic bacteria, Phaeovibrio sulfidiphilus DSM 23193, type strain.</title>
        <authorList>
            <person name="Kyndt J.A."/>
            <person name="Meyer T.E."/>
        </authorList>
    </citation>
    <scope>NUCLEOTIDE SEQUENCE</scope>
    <source>
        <strain evidence="1">DSM 23193</strain>
    </source>
</reference>
<keyword evidence="2" id="KW-1185">Reference proteome</keyword>
<dbReference type="EMBL" id="JACZHT010000010">
    <property type="protein sequence ID" value="MBE1237979.1"/>
    <property type="molecule type" value="Genomic_DNA"/>
</dbReference>